<sequence length="299" mass="34677">MLSSMYLLWNLQTLIIKGNRLEIMAPSEIWKMTQLRHVELEKLCLPDPPSLEDRQGDFVLGNLQTLLEILNFKCGEEVVKRIPNIKKLKVSYGNFSDGIKSGSRYCLINLVHLHKLESFSCDFHSTWWKPRRSDLLENLYSPHSLKKLTLCGCKLHWEDITTKVGSLPLLEVLKLVGSFKGVDWTPVEDQFCRLKFLLINDSRDDLEYWNADNTHFPCLEQLFLRGFTKLNEIPSSIGDISTLWLIDLDNCSDTTVVSAKKILDEQEEFGNMDLQIRVHFRENNDLESLAGRNFQVKTW</sequence>
<proteinExistence type="predicted"/>
<organism evidence="1 2">
    <name type="scientific">Buddleja alternifolia</name>
    <dbReference type="NCBI Taxonomy" id="168488"/>
    <lineage>
        <taxon>Eukaryota</taxon>
        <taxon>Viridiplantae</taxon>
        <taxon>Streptophyta</taxon>
        <taxon>Embryophyta</taxon>
        <taxon>Tracheophyta</taxon>
        <taxon>Spermatophyta</taxon>
        <taxon>Magnoliopsida</taxon>
        <taxon>eudicotyledons</taxon>
        <taxon>Gunneridae</taxon>
        <taxon>Pentapetalae</taxon>
        <taxon>asterids</taxon>
        <taxon>lamiids</taxon>
        <taxon>Lamiales</taxon>
        <taxon>Scrophulariaceae</taxon>
        <taxon>Buddlejeae</taxon>
        <taxon>Buddleja</taxon>
    </lineage>
</organism>
<protein>
    <submittedName>
        <fullName evidence="1">Uncharacterized protein</fullName>
    </submittedName>
</protein>
<accession>A0AAV6Y1R9</accession>
<evidence type="ECO:0000313" key="2">
    <source>
        <dbReference type="Proteomes" id="UP000826271"/>
    </source>
</evidence>
<dbReference type="Proteomes" id="UP000826271">
    <property type="component" value="Unassembled WGS sequence"/>
</dbReference>
<dbReference type="AlphaFoldDB" id="A0AAV6Y1R9"/>
<reference evidence="1" key="1">
    <citation type="submission" date="2019-10" db="EMBL/GenBank/DDBJ databases">
        <authorList>
            <person name="Zhang R."/>
            <person name="Pan Y."/>
            <person name="Wang J."/>
            <person name="Ma R."/>
            <person name="Yu S."/>
        </authorList>
    </citation>
    <scope>NUCLEOTIDE SEQUENCE</scope>
    <source>
        <strain evidence="1">LA-IB0</strain>
        <tissue evidence="1">Leaf</tissue>
    </source>
</reference>
<dbReference type="EMBL" id="WHWC01000002">
    <property type="protein sequence ID" value="KAG8388623.1"/>
    <property type="molecule type" value="Genomic_DNA"/>
</dbReference>
<comment type="caution">
    <text evidence="1">The sequence shown here is derived from an EMBL/GenBank/DDBJ whole genome shotgun (WGS) entry which is preliminary data.</text>
</comment>
<name>A0AAV6Y1R9_9LAMI</name>
<dbReference type="Gene3D" id="3.80.10.10">
    <property type="entry name" value="Ribonuclease Inhibitor"/>
    <property type="match status" value="1"/>
</dbReference>
<evidence type="ECO:0000313" key="1">
    <source>
        <dbReference type="EMBL" id="KAG8388623.1"/>
    </source>
</evidence>
<keyword evidence="2" id="KW-1185">Reference proteome</keyword>
<dbReference type="PANTHER" id="PTHR15140:SF33">
    <property type="entry name" value="LATE BLIGHT RESISTANCE PROTEIN HOMOLOG R1A-3 ISOFORM X1"/>
    <property type="match status" value="1"/>
</dbReference>
<dbReference type="SUPFAM" id="SSF52058">
    <property type="entry name" value="L domain-like"/>
    <property type="match status" value="1"/>
</dbReference>
<gene>
    <name evidence="1" type="ORF">BUALT_Bualt02G0144700</name>
</gene>
<dbReference type="PANTHER" id="PTHR15140">
    <property type="entry name" value="TUBULIN-SPECIFIC CHAPERONE E"/>
    <property type="match status" value="1"/>
</dbReference>
<dbReference type="InterPro" id="IPR032675">
    <property type="entry name" value="LRR_dom_sf"/>
</dbReference>